<reference evidence="2" key="1">
    <citation type="submission" date="2014-11" db="EMBL/GenBank/DDBJ databases">
        <authorList>
            <person name="Amaro Gonzalez C."/>
        </authorList>
    </citation>
    <scope>NUCLEOTIDE SEQUENCE</scope>
</reference>
<dbReference type="AlphaFoldDB" id="A0A0E9WGH5"/>
<reference evidence="2" key="2">
    <citation type="journal article" date="2015" name="Fish Shellfish Immunol.">
        <title>Early steps in the European eel (Anguilla anguilla)-Vibrio vulnificus interaction in the gills: Role of the RtxA13 toxin.</title>
        <authorList>
            <person name="Callol A."/>
            <person name="Pajuelo D."/>
            <person name="Ebbesson L."/>
            <person name="Teles M."/>
            <person name="MacKenzie S."/>
            <person name="Amaro C."/>
        </authorList>
    </citation>
    <scope>NUCLEOTIDE SEQUENCE</scope>
</reference>
<feature type="compositionally biased region" description="Basic and acidic residues" evidence="1">
    <location>
        <begin position="1"/>
        <end position="12"/>
    </location>
</feature>
<name>A0A0E9WGH5_ANGAN</name>
<sequence>MRRALSRLEAKPTRAGRSPETGLVATALQSAVQNALFKISLPLGLF</sequence>
<organism evidence="2">
    <name type="scientific">Anguilla anguilla</name>
    <name type="common">European freshwater eel</name>
    <name type="synonym">Muraena anguilla</name>
    <dbReference type="NCBI Taxonomy" id="7936"/>
    <lineage>
        <taxon>Eukaryota</taxon>
        <taxon>Metazoa</taxon>
        <taxon>Chordata</taxon>
        <taxon>Craniata</taxon>
        <taxon>Vertebrata</taxon>
        <taxon>Euteleostomi</taxon>
        <taxon>Actinopterygii</taxon>
        <taxon>Neopterygii</taxon>
        <taxon>Teleostei</taxon>
        <taxon>Anguilliformes</taxon>
        <taxon>Anguillidae</taxon>
        <taxon>Anguilla</taxon>
    </lineage>
</organism>
<accession>A0A0E9WGH5</accession>
<protein>
    <submittedName>
        <fullName evidence="2">Uncharacterized protein</fullName>
    </submittedName>
</protein>
<evidence type="ECO:0000313" key="2">
    <source>
        <dbReference type="EMBL" id="JAH88690.1"/>
    </source>
</evidence>
<proteinExistence type="predicted"/>
<evidence type="ECO:0000256" key="1">
    <source>
        <dbReference type="SAM" id="MobiDB-lite"/>
    </source>
</evidence>
<dbReference type="EMBL" id="GBXM01019887">
    <property type="protein sequence ID" value="JAH88690.1"/>
    <property type="molecule type" value="Transcribed_RNA"/>
</dbReference>
<feature type="region of interest" description="Disordered" evidence="1">
    <location>
        <begin position="1"/>
        <end position="20"/>
    </location>
</feature>